<dbReference type="RefSeq" id="WP_170142933.1">
    <property type="nucleotide sequence ID" value="NZ_QKUF01000032.1"/>
</dbReference>
<reference evidence="1 2" key="1">
    <citation type="submission" date="2018-06" db="EMBL/GenBank/DDBJ databases">
        <title>Genomic Encyclopedia of Archaeal and Bacterial Type Strains, Phase II (KMG-II): from individual species to whole genera.</title>
        <authorList>
            <person name="Goeker M."/>
        </authorList>
    </citation>
    <scope>NUCLEOTIDE SEQUENCE [LARGE SCALE GENOMIC DNA]</scope>
    <source>
        <strain evidence="1 2">ATCC BAA-1881</strain>
    </source>
</reference>
<evidence type="ECO:0000313" key="1">
    <source>
        <dbReference type="EMBL" id="PZW22533.1"/>
    </source>
</evidence>
<name>A0A326U282_THEHA</name>
<evidence type="ECO:0000313" key="2">
    <source>
        <dbReference type="Proteomes" id="UP000248806"/>
    </source>
</evidence>
<proteinExistence type="predicted"/>
<protein>
    <submittedName>
        <fullName evidence="1">Uncharacterized protein</fullName>
    </submittedName>
</protein>
<keyword evidence="2" id="KW-1185">Reference proteome</keyword>
<dbReference type="Proteomes" id="UP000248806">
    <property type="component" value="Unassembled WGS sequence"/>
</dbReference>
<comment type="caution">
    <text evidence="1">The sequence shown here is derived from an EMBL/GenBank/DDBJ whole genome shotgun (WGS) entry which is preliminary data.</text>
</comment>
<accession>A0A326U282</accession>
<sequence>MLKNGWISFDLGEVRPYKGTYSLYSHIDLPPLPETLFRGEFQWLTLILNPFCSF</sequence>
<dbReference type="AlphaFoldDB" id="A0A326U282"/>
<organism evidence="1 2">
    <name type="scientific">Thermosporothrix hazakensis</name>
    <dbReference type="NCBI Taxonomy" id="644383"/>
    <lineage>
        <taxon>Bacteria</taxon>
        <taxon>Bacillati</taxon>
        <taxon>Chloroflexota</taxon>
        <taxon>Ktedonobacteria</taxon>
        <taxon>Ktedonobacterales</taxon>
        <taxon>Thermosporotrichaceae</taxon>
        <taxon>Thermosporothrix</taxon>
    </lineage>
</organism>
<dbReference type="EMBL" id="QKUF01000032">
    <property type="protein sequence ID" value="PZW22533.1"/>
    <property type="molecule type" value="Genomic_DNA"/>
</dbReference>
<gene>
    <name evidence="1" type="ORF">EI42_05439</name>
</gene>